<name>J9C447_9ZZZZ</name>
<protein>
    <submittedName>
        <fullName evidence="1">Uncharacterized protein</fullName>
    </submittedName>
</protein>
<dbReference type="EMBL" id="AMCI01006313">
    <property type="protein sequence ID" value="EJW94550.1"/>
    <property type="molecule type" value="Genomic_DNA"/>
</dbReference>
<organism evidence="1">
    <name type="scientific">gut metagenome</name>
    <dbReference type="NCBI Taxonomy" id="749906"/>
    <lineage>
        <taxon>unclassified sequences</taxon>
        <taxon>metagenomes</taxon>
        <taxon>organismal metagenomes</taxon>
    </lineage>
</organism>
<reference evidence="1" key="1">
    <citation type="journal article" date="2012" name="PLoS ONE">
        <title>Gene sets for utilization of primary and secondary nutrition supplies in the distal gut of endangered iberian lynx.</title>
        <authorList>
            <person name="Alcaide M."/>
            <person name="Messina E."/>
            <person name="Richter M."/>
            <person name="Bargiela R."/>
            <person name="Peplies J."/>
            <person name="Huws S.A."/>
            <person name="Newbold C.J."/>
            <person name="Golyshin P.N."/>
            <person name="Simon M.A."/>
            <person name="Lopez G."/>
            <person name="Yakimov M.M."/>
            <person name="Ferrer M."/>
        </authorList>
    </citation>
    <scope>NUCLEOTIDE SEQUENCE</scope>
</reference>
<accession>J9C447</accession>
<gene>
    <name evidence="1" type="ORF">EVA_17343</name>
</gene>
<comment type="caution">
    <text evidence="1">The sequence shown here is derived from an EMBL/GenBank/DDBJ whole genome shotgun (WGS) entry which is preliminary data.</text>
</comment>
<dbReference type="AlphaFoldDB" id="J9C447"/>
<proteinExistence type="predicted"/>
<evidence type="ECO:0000313" key="1">
    <source>
        <dbReference type="EMBL" id="EJW94550.1"/>
    </source>
</evidence>
<sequence>MIFSCISLSDAIFHQTRKRWQNIDRRINRLSMQISVKNNLSFCDISCQIRNRMCDIVIRHREDRKLCDRTIDTLNDSCPLINRCQFTI</sequence>